<evidence type="ECO:0000259" key="8">
    <source>
        <dbReference type="Pfam" id="PF00924"/>
    </source>
</evidence>
<feature type="transmembrane region" description="Helical" evidence="7">
    <location>
        <begin position="285"/>
        <end position="304"/>
    </location>
</feature>
<feature type="transmembrane region" description="Helical" evidence="7">
    <location>
        <begin position="525"/>
        <end position="550"/>
    </location>
</feature>
<evidence type="ECO:0000256" key="3">
    <source>
        <dbReference type="ARBA" id="ARBA00022475"/>
    </source>
</evidence>
<comment type="subcellular location">
    <subcellularLocation>
        <location evidence="1">Cell membrane</location>
        <topology evidence="1">Multi-pass membrane protein</topology>
    </subcellularLocation>
</comment>
<evidence type="ECO:0000313" key="10">
    <source>
        <dbReference type="EMBL" id="SEV88552.1"/>
    </source>
</evidence>
<evidence type="ECO:0000259" key="9">
    <source>
        <dbReference type="Pfam" id="PF21082"/>
    </source>
</evidence>
<evidence type="ECO:0000256" key="1">
    <source>
        <dbReference type="ARBA" id="ARBA00004651"/>
    </source>
</evidence>
<protein>
    <submittedName>
        <fullName evidence="10">Mechanosensitive ion channel</fullName>
    </submittedName>
</protein>
<evidence type="ECO:0000256" key="6">
    <source>
        <dbReference type="ARBA" id="ARBA00023136"/>
    </source>
</evidence>
<dbReference type="EMBL" id="FOIQ01000001">
    <property type="protein sequence ID" value="SEV88552.1"/>
    <property type="molecule type" value="Genomic_DNA"/>
</dbReference>
<organism evidence="10 11">
    <name type="scientific">Prevotella aff. ruminicola Tc2-24</name>
    <dbReference type="NCBI Taxonomy" id="81582"/>
    <lineage>
        <taxon>Bacteria</taxon>
        <taxon>Pseudomonadati</taxon>
        <taxon>Bacteroidota</taxon>
        <taxon>Bacteroidia</taxon>
        <taxon>Bacteroidales</taxon>
        <taxon>Prevotellaceae</taxon>
        <taxon>Prevotella</taxon>
    </lineage>
</organism>
<dbReference type="Gene3D" id="1.10.287.1260">
    <property type="match status" value="1"/>
</dbReference>
<dbReference type="PANTHER" id="PTHR30221">
    <property type="entry name" value="SMALL-CONDUCTANCE MECHANOSENSITIVE CHANNEL"/>
    <property type="match status" value="1"/>
</dbReference>
<feature type="transmembrane region" description="Helical" evidence="7">
    <location>
        <begin position="310"/>
        <end position="333"/>
    </location>
</feature>
<evidence type="ECO:0000256" key="4">
    <source>
        <dbReference type="ARBA" id="ARBA00022692"/>
    </source>
</evidence>
<feature type="transmembrane region" description="Helical" evidence="7">
    <location>
        <begin position="431"/>
        <end position="451"/>
    </location>
</feature>
<accession>A0A1I0MK01</accession>
<dbReference type="InterPro" id="IPR045275">
    <property type="entry name" value="MscS_archaea/bacteria_type"/>
</dbReference>
<evidence type="ECO:0000256" key="5">
    <source>
        <dbReference type="ARBA" id="ARBA00022989"/>
    </source>
</evidence>
<dbReference type="AlphaFoldDB" id="A0A1I0MK01"/>
<name>A0A1I0MK01_9BACT</name>
<feature type="transmembrane region" description="Helical" evidence="7">
    <location>
        <begin position="472"/>
        <end position="495"/>
    </location>
</feature>
<dbReference type="Proteomes" id="UP000199373">
    <property type="component" value="Unassembled WGS sequence"/>
</dbReference>
<dbReference type="InterPro" id="IPR006685">
    <property type="entry name" value="MscS_channel_2nd"/>
</dbReference>
<feature type="transmembrane region" description="Helical" evidence="7">
    <location>
        <begin position="243"/>
        <end position="265"/>
    </location>
</feature>
<sequence length="778" mass="88829">MKRFLAILLLLLSIGIETHAVLKEKDLEQTLSILQKELEQYNDELTARSAVRKVRAKQLITQLLLTMKQADQNALMLYSQQQDNVFDMTYACHEATKQYQDFHKNQIPFTSFLEKSGAELARYDSLVKRLEAMPEMMTTAYGSKRRDSCLVLAKNIRSMLADGEQQLKRNIHFYKQTERRLSELNDYARNRYTDIQRSIFINGSDSYPTLLNNLGRRWSSMTETVKKKYTINNDDNSQWSSRWIFGLFIAIAFYVIVAIVLNQLFFRFLLPKRFKTEEFKKKQAAIIMATTTITFAVIQGLLMSNSTQNFILMASNLLVEYAWLLGVILISLLLRVKGEQIGSAFRIYAPLIAVGFIVIGCRIILIPNELVNIALPPILLACAVWQWLVIRKHNQNIPKSDIFYTYISLVVFIASVCCSWAGYTLLAVQLLIWWIMQLTCILTITCVSQYIEIFAKRKGYDKKPITQTWAYLFVEKVVMPALSVNSIMLSIYWAAKVFNLSELCWQIFKYSFIDMTNLQVSILKLSMVITLWFLFRYIAHTILALLRIHYETDDPSTAASKEVMGRNVIQVLVWGIWLMISLSVLHISVAWLLAISGGLSTGIGFASKDIIENIYYGASLMAGRIKVGDWIEVDGTMGKVSSISYTSTVVEARSGEVITFQNSQLFAKNYKNLTRNHGYVLAVIPFGVAYGSNLKEVTQLVEDAVNTMNHPWMDASKETKAVVSEMADSSINFKLLVWAEATKKTHVMSDVLKCVYETLNKNSISIPFPQRDIHLVKD</sequence>
<feature type="domain" description="Mechanosensitive ion channel MscS" evidence="8">
    <location>
        <begin position="619"/>
        <end position="675"/>
    </location>
</feature>
<dbReference type="GO" id="GO:0008381">
    <property type="term" value="F:mechanosensitive monoatomic ion channel activity"/>
    <property type="evidence" value="ECO:0007669"/>
    <property type="project" value="InterPro"/>
</dbReference>
<dbReference type="InterPro" id="IPR010920">
    <property type="entry name" value="LSM_dom_sf"/>
</dbReference>
<dbReference type="Gene3D" id="3.30.70.100">
    <property type="match status" value="1"/>
</dbReference>
<feature type="transmembrane region" description="Helical" evidence="7">
    <location>
        <begin position="402"/>
        <end position="425"/>
    </location>
</feature>
<proteinExistence type="inferred from homology"/>
<keyword evidence="4 7" id="KW-0812">Transmembrane</keyword>
<dbReference type="Gene3D" id="2.30.30.60">
    <property type="match status" value="1"/>
</dbReference>
<dbReference type="GO" id="GO:0005886">
    <property type="term" value="C:plasma membrane"/>
    <property type="evidence" value="ECO:0007669"/>
    <property type="project" value="UniProtKB-SubCell"/>
</dbReference>
<feature type="domain" description="Mechanosensitive ion channel MscS C-terminal" evidence="9">
    <location>
        <begin position="683"/>
        <end position="766"/>
    </location>
</feature>
<dbReference type="SUPFAM" id="SSF50182">
    <property type="entry name" value="Sm-like ribonucleoproteins"/>
    <property type="match status" value="1"/>
</dbReference>
<dbReference type="InterPro" id="IPR011066">
    <property type="entry name" value="MscS_channel_C_sf"/>
</dbReference>
<evidence type="ECO:0000256" key="2">
    <source>
        <dbReference type="ARBA" id="ARBA00008017"/>
    </source>
</evidence>
<comment type="similarity">
    <text evidence="2">Belongs to the MscS (TC 1.A.23) family.</text>
</comment>
<evidence type="ECO:0000256" key="7">
    <source>
        <dbReference type="SAM" id="Phobius"/>
    </source>
</evidence>
<keyword evidence="6 7" id="KW-0472">Membrane</keyword>
<feature type="transmembrane region" description="Helical" evidence="7">
    <location>
        <begin position="345"/>
        <end position="365"/>
    </location>
</feature>
<keyword evidence="11" id="KW-1185">Reference proteome</keyword>
<dbReference type="InterPro" id="IPR011014">
    <property type="entry name" value="MscS_channel_TM-2"/>
</dbReference>
<gene>
    <name evidence="10" type="ORF">SAMN04487850_0725</name>
</gene>
<dbReference type="InterPro" id="IPR049278">
    <property type="entry name" value="MS_channel_C"/>
</dbReference>
<dbReference type="SUPFAM" id="SSF82689">
    <property type="entry name" value="Mechanosensitive channel protein MscS (YggB), C-terminal domain"/>
    <property type="match status" value="1"/>
</dbReference>
<keyword evidence="3" id="KW-1003">Cell membrane</keyword>
<reference evidence="10 11" key="1">
    <citation type="submission" date="2016-10" db="EMBL/GenBank/DDBJ databases">
        <authorList>
            <person name="de Groot N.N."/>
        </authorList>
    </citation>
    <scope>NUCLEOTIDE SEQUENCE [LARGE SCALE GENOMIC DNA]</scope>
    <source>
        <strain evidence="10 11">TC2-24</strain>
    </source>
</reference>
<evidence type="ECO:0000313" key="11">
    <source>
        <dbReference type="Proteomes" id="UP000199373"/>
    </source>
</evidence>
<dbReference type="Pfam" id="PF21082">
    <property type="entry name" value="MS_channel_3rd"/>
    <property type="match status" value="1"/>
</dbReference>
<feature type="transmembrane region" description="Helical" evidence="7">
    <location>
        <begin position="371"/>
        <end position="390"/>
    </location>
</feature>
<dbReference type="InterPro" id="IPR023408">
    <property type="entry name" value="MscS_beta-dom_sf"/>
</dbReference>
<dbReference type="RefSeq" id="WP_091899776.1">
    <property type="nucleotide sequence ID" value="NZ_FOIQ01000001.1"/>
</dbReference>
<dbReference type="SUPFAM" id="SSF82861">
    <property type="entry name" value="Mechanosensitive channel protein MscS (YggB), transmembrane region"/>
    <property type="match status" value="1"/>
</dbReference>
<feature type="transmembrane region" description="Helical" evidence="7">
    <location>
        <begin position="571"/>
        <end position="594"/>
    </location>
</feature>
<dbReference type="Pfam" id="PF00924">
    <property type="entry name" value="MS_channel_2nd"/>
    <property type="match status" value="1"/>
</dbReference>
<dbReference type="PANTHER" id="PTHR30221:SF1">
    <property type="entry name" value="SMALL-CONDUCTANCE MECHANOSENSITIVE CHANNEL"/>
    <property type="match status" value="1"/>
</dbReference>
<keyword evidence="5 7" id="KW-1133">Transmembrane helix</keyword>